<dbReference type="Proteomes" id="UP000092668">
    <property type="component" value="Unassembled WGS sequence"/>
</dbReference>
<dbReference type="STRING" id="354243.BST28_08000"/>
<accession>A0A1B8SGE8</accession>
<dbReference type="EMBL" id="LFOE01000012">
    <property type="protein sequence ID" value="OBY31822.1"/>
    <property type="molecule type" value="Genomic_DNA"/>
</dbReference>
<organism evidence="2 3">
    <name type="scientific">Mycolicibacter kumamotonensis</name>
    <dbReference type="NCBI Taxonomy" id="354243"/>
    <lineage>
        <taxon>Bacteria</taxon>
        <taxon>Bacillati</taxon>
        <taxon>Actinomycetota</taxon>
        <taxon>Actinomycetes</taxon>
        <taxon>Mycobacteriales</taxon>
        <taxon>Mycobacteriaceae</taxon>
        <taxon>Mycolicibacter</taxon>
    </lineage>
</organism>
<proteinExistence type="predicted"/>
<dbReference type="AlphaFoldDB" id="A0A1B8SGE8"/>
<comment type="caution">
    <text evidence="2">The sequence shown here is derived from an EMBL/GenBank/DDBJ whole genome shotgun (WGS) entry which is preliminary data.</text>
</comment>
<feature type="transmembrane region" description="Helical" evidence="1">
    <location>
        <begin position="12"/>
        <end position="42"/>
    </location>
</feature>
<evidence type="ECO:0000313" key="3">
    <source>
        <dbReference type="Proteomes" id="UP000092668"/>
    </source>
</evidence>
<protein>
    <submittedName>
        <fullName evidence="2">Uncharacterized protein</fullName>
    </submittedName>
</protein>
<dbReference type="PATRIC" id="fig|354243.3.peg.2249"/>
<keyword evidence="1" id="KW-0472">Membrane</keyword>
<keyword evidence="1" id="KW-0812">Transmembrane</keyword>
<dbReference type="RefSeq" id="WP_019735450.1">
    <property type="nucleotide sequence ID" value="NZ_LFOE01000012.1"/>
</dbReference>
<evidence type="ECO:0000256" key="1">
    <source>
        <dbReference type="SAM" id="Phobius"/>
    </source>
</evidence>
<sequence length="102" mass="11672">MGKRKQSGSGGTGLAILVVIAVLWWLRWVIVACAAIAAAVFVMRWLMRRYAAHRAAEQHRLHEIRQRAEIQNAQVLRGDPHGFYGQYPLPDPELIPRWYRPG</sequence>
<name>A0A1B8SGE8_9MYCO</name>
<keyword evidence="3" id="KW-1185">Reference proteome</keyword>
<reference evidence="2 3" key="1">
    <citation type="submission" date="2015-06" db="EMBL/GenBank/DDBJ databases">
        <title>Genome sequence of Mycobacterium kumamotonense strain Roo.</title>
        <authorList>
            <person name="Greninger A.L."/>
            <person name="Cunningham G."/>
            <person name="Miller S."/>
        </authorList>
    </citation>
    <scope>NUCLEOTIDE SEQUENCE [LARGE SCALE GENOMIC DNA]</scope>
    <source>
        <strain evidence="2 3">Roo</strain>
    </source>
</reference>
<gene>
    <name evidence="2" type="ORF">ACT18_10845</name>
</gene>
<dbReference type="OrthoDB" id="4763525at2"/>
<evidence type="ECO:0000313" key="2">
    <source>
        <dbReference type="EMBL" id="OBY31822.1"/>
    </source>
</evidence>
<keyword evidence="1" id="KW-1133">Transmembrane helix</keyword>